<evidence type="ECO:0000256" key="1">
    <source>
        <dbReference type="ARBA" id="ARBA00009013"/>
    </source>
</evidence>
<dbReference type="Proteomes" id="UP000182486">
    <property type="component" value="Unassembled WGS sequence"/>
</dbReference>
<dbReference type="AlphaFoldDB" id="A0A1K0FFS8"/>
<dbReference type="Gene3D" id="3.30.750.24">
    <property type="entry name" value="STAS domain"/>
    <property type="match status" value="1"/>
</dbReference>
<dbReference type="InterPro" id="IPR003658">
    <property type="entry name" value="Anti-sigma_ant"/>
</dbReference>
<evidence type="ECO:0000259" key="3">
    <source>
        <dbReference type="PROSITE" id="PS50801"/>
    </source>
</evidence>
<protein>
    <recommendedName>
        <fullName evidence="2">Anti-sigma factor antagonist</fullName>
    </recommendedName>
</protein>
<dbReference type="CDD" id="cd07043">
    <property type="entry name" value="STAS_anti-anti-sigma_factors"/>
    <property type="match status" value="1"/>
</dbReference>
<evidence type="ECO:0000313" key="4">
    <source>
        <dbReference type="EMBL" id="OJF11669.1"/>
    </source>
</evidence>
<gene>
    <name evidence="4" type="ORF">BG844_25025</name>
</gene>
<keyword evidence="5" id="KW-1185">Reference proteome</keyword>
<comment type="caution">
    <text evidence="4">The sequence shown here is derived from an EMBL/GenBank/DDBJ whole genome shotgun (WGS) entry which is preliminary data.</text>
</comment>
<dbReference type="InterPro" id="IPR036513">
    <property type="entry name" value="STAS_dom_sf"/>
</dbReference>
<dbReference type="PROSITE" id="PS50801">
    <property type="entry name" value="STAS"/>
    <property type="match status" value="1"/>
</dbReference>
<dbReference type="InterPro" id="IPR002645">
    <property type="entry name" value="STAS_dom"/>
</dbReference>
<dbReference type="NCBIfam" id="TIGR00377">
    <property type="entry name" value="ant_ant_sig"/>
    <property type="match status" value="1"/>
</dbReference>
<evidence type="ECO:0000313" key="5">
    <source>
        <dbReference type="Proteomes" id="UP000182486"/>
    </source>
</evidence>
<reference evidence="4 5" key="1">
    <citation type="submission" date="2016-09" db="EMBL/GenBank/DDBJ databases">
        <title>Couchioplanes caeruleus draft genome sequence.</title>
        <authorList>
            <person name="Sheehan J."/>
            <person name="Caffrey P."/>
        </authorList>
    </citation>
    <scope>NUCLEOTIDE SEQUENCE [LARGE SCALE GENOMIC DNA]</scope>
    <source>
        <strain evidence="4 5">DSM 43634</strain>
    </source>
</reference>
<sequence length="110" mass="11465">MSRNTLVAYEPVTPDGLLAAALDGDLDLDCADEVRDSLASAARGTGCRRLHVDVSRLTFIDSYALGALVSARNSAAAEGVTLTLINPSQPVRKAIQVTGLADVFGLPPLD</sequence>
<dbReference type="SUPFAM" id="SSF52091">
    <property type="entry name" value="SpoIIaa-like"/>
    <property type="match status" value="1"/>
</dbReference>
<accession>A0A1K0FFS8</accession>
<dbReference type="PANTHER" id="PTHR33495">
    <property type="entry name" value="ANTI-SIGMA FACTOR ANTAGONIST TM_1081-RELATED-RELATED"/>
    <property type="match status" value="1"/>
</dbReference>
<evidence type="ECO:0000256" key="2">
    <source>
        <dbReference type="RuleBase" id="RU003749"/>
    </source>
</evidence>
<dbReference type="RefSeq" id="WP_071807832.1">
    <property type="nucleotide sequence ID" value="NZ_MEIA01000290.1"/>
</dbReference>
<proteinExistence type="inferred from homology"/>
<dbReference type="Pfam" id="PF01740">
    <property type="entry name" value="STAS"/>
    <property type="match status" value="1"/>
</dbReference>
<feature type="domain" description="STAS" evidence="3">
    <location>
        <begin position="7"/>
        <end position="110"/>
    </location>
</feature>
<organism evidence="4 5">
    <name type="scientific">Couchioplanes caeruleus subsp. caeruleus</name>
    <dbReference type="NCBI Taxonomy" id="56427"/>
    <lineage>
        <taxon>Bacteria</taxon>
        <taxon>Bacillati</taxon>
        <taxon>Actinomycetota</taxon>
        <taxon>Actinomycetes</taxon>
        <taxon>Micromonosporales</taxon>
        <taxon>Micromonosporaceae</taxon>
        <taxon>Couchioplanes</taxon>
    </lineage>
</organism>
<dbReference type="PANTHER" id="PTHR33495:SF2">
    <property type="entry name" value="ANTI-SIGMA FACTOR ANTAGONIST TM_1081-RELATED"/>
    <property type="match status" value="1"/>
</dbReference>
<dbReference type="EMBL" id="MEIA01000290">
    <property type="protein sequence ID" value="OJF11669.1"/>
    <property type="molecule type" value="Genomic_DNA"/>
</dbReference>
<comment type="similarity">
    <text evidence="1 2">Belongs to the anti-sigma-factor antagonist family.</text>
</comment>
<name>A0A1K0FFS8_9ACTN</name>
<dbReference type="GO" id="GO:0043856">
    <property type="term" value="F:anti-sigma factor antagonist activity"/>
    <property type="evidence" value="ECO:0007669"/>
    <property type="project" value="InterPro"/>
</dbReference>